<keyword evidence="2" id="KW-1185">Reference proteome</keyword>
<dbReference type="Gene3D" id="3.80.10.10">
    <property type="entry name" value="Ribonuclease Inhibitor"/>
    <property type="match status" value="1"/>
</dbReference>
<gene>
    <name evidence="1" type="ORF">CTEN210_18371</name>
</gene>
<evidence type="ECO:0000313" key="2">
    <source>
        <dbReference type="Proteomes" id="UP001054902"/>
    </source>
</evidence>
<dbReference type="InterPro" id="IPR032675">
    <property type="entry name" value="LRR_dom_sf"/>
</dbReference>
<comment type="caution">
    <text evidence="1">The sequence shown here is derived from an EMBL/GenBank/DDBJ whole genome shotgun (WGS) entry which is preliminary data.</text>
</comment>
<sequence length="259" mass="30165">MRVQMEEWRRFIPGVRMYKGKKTLFYNGEKLFGILNPLIYDKEERNSWEVIIVLPGVRVIPYMTFYRCENVKTVIMANNVERIERSAYYRCYSLVFVKLSTSIESIGAYAFLFCESLNSIFVPVSCREIDICALDGCSKLIILSVPQHTTLYEDVIANTALIKASPFDTNVRGRYENDEEVNEWIKNRLADNQFSLHRACASYNPLEEVIYDIVKRRDLKALKSPDSVGVTPSQYLSQNPFTDIKEEKIMKHYILRYDG</sequence>
<dbReference type="Pfam" id="PF13306">
    <property type="entry name" value="LRR_5"/>
    <property type="match status" value="1"/>
</dbReference>
<evidence type="ECO:0000313" key="1">
    <source>
        <dbReference type="EMBL" id="GFH61895.1"/>
    </source>
</evidence>
<name>A0AAD3HFM9_9STRA</name>
<evidence type="ECO:0008006" key="3">
    <source>
        <dbReference type="Google" id="ProtNLM"/>
    </source>
</evidence>
<dbReference type="Proteomes" id="UP001054902">
    <property type="component" value="Unassembled WGS sequence"/>
</dbReference>
<reference evidence="1 2" key="1">
    <citation type="journal article" date="2021" name="Sci. Rep.">
        <title>The genome of the diatom Chaetoceros tenuissimus carries an ancient integrated fragment of an extant virus.</title>
        <authorList>
            <person name="Hongo Y."/>
            <person name="Kimura K."/>
            <person name="Takaki Y."/>
            <person name="Yoshida Y."/>
            <person name="Baba S."/>
            <person name="Kobayashi G."/>
            <person name="Nagasaki K."/>
            <person name="Hano T."/>
            <person name="Tomaru Y."/>
        </authorList>
    </citation>
    <scope>NUCLEOTIDE SEQUENCE [LARGE SCALE GENOMIC DNA]</scope>
    <source>
        <strain evidence="1 2">NIES-3715</strain>
    </source>
</reference>
<dbReference type="SUPFAM" id="SSF52058">
    <property type="entry name" value="L domain-like"/>
    <property type="match status" value="1"/>
</dbReference>
<proteinExistence type="predicted"/>
<dbReference type="InterPro" id="IPR026906">
    <property type="entry name" value="LRR_5"/>
</dbReference>
<accession>A0AAD3HFM9</accession>
<protein>
    <recommendedName>
        <fullName evidence="3">Leucine-rich repeat domain-containing protein</fullName>
    </recommendedName>
</protein>
<dbReference type="EMBL" id="BLLK01000075">
    <property type="protein sequence ID" value="GFH61895.1"/>
    <property type="molecule type" value="Genomic_DNA"/>
</dbReference>
<dbReference type="AlphaFoldDB" id="A0AAD3HFM9"/>
<organism evidence="1 2">
    <name type="scientific">Chaetoceros tenuissimus</name>
    <dbReference type="NCBI Taxonomy" id="426638"/>
    <lineage>
        <taxon>Eukaryota</taxon>
        <taxon>Sar</taxon>
        <taxon>Stramenopiles</taxon>
        <taxon>Ochrophyta</taxon>
        <taxon>Bacillariophyta</taxon>
        <taxon>Coscinodiscophyceae</taxon>
        <taxon>Chaetocerotophycidae</taxon>
        <taxon>Chaetocerotales</taxon>
        <taxon>Chaetocerotaceae</taxon>
        <taxon>Chaetoceros</taxon>
    </lineage>
</organism>